<dbReference type="AlphaFoldDB" id="A0AAV1AQA0"/>
<feature type="compositionally biased region" description="Acidic residues" evidence="1">
    <location>
        <begin position="1"/>
        <end position="10"/>
    </location>
</feature>
<reference evidence="2 3" key="1">
    <citation type="submission" date="2023-01" db="EMBL/GenBank/DDBJ databases">
        <authorList>
            <person name="Kreplak J."/>
        </authorList>
    </citation>
    <scope>NUCLEOTIDE SEQUENCE [LARGE SCALE GENOMIC DNA]</scope>
</reference>
<dbReference type="Proteomes" id="UP001157006">
    <property type="component" value="Chromosome 4"/>
</dbReference>
<dbReference type="PANTHER" id="PTHR34222">
    <property type="entry name" value="GAG_PRE-INTEGRS DOMAIN-CONTAINING PROTEIN"/>
    <property type="match status" value="1"/>
</dbReference>
<name>A0AAV1AQA0_VICFA</name>
<dbReference type="PANTHER" id="PTHR34222:SF33">
    <property type="entry name" value="RETROTRANSPOSON GAG DOMAIN-CONTAINING PROTEIN"/>
    <property type="match status" value="1"/>
</dbReference>
<organism evidence="2 3">
    <name type="scientific">Vicia faba</name>
    <name type="common">Broad bean</name>
    <name type="synonym">Faba vulgaris</name>
    <dbReference type="NCBI Taxonomy" id="3906"/>
    <lineage>
        <taxon>Eukaryota</taxon>
        <taxon>Viridiplantae</taxon>
        <taxon>Streptophyta</taxon>
        <taxon>Embryophyta</taxon>
        <taxon>Tracheophyta</taxon>
        <taxon>Spermatophyta</taxon>
        <taxon>Magnoliopsida</taxon>
        <taxon>eudicotyledons</taxon>
        <taxon>Gunneridae</taxon>
        <taxon>Pentapetalae</taxon>
        <taxon>rosids</taxon>
        <taxon>fabids</taxon>
        <taxon>Fabales</taxon>
        <taxon>Fabaceae</taxon>
        <taxon>Papilionoideae</taxon>
        <taxon>50 kb inversion clade</taxon>
        <taxon>NPAAA clade</taxon>
        <taxon>Hologalegina</taxon>
        <taxon>IRL clade</taxon>
        <taxon>Fabeae</taxon>
        <taxon>Vicia</taxon>
    </lineage>
</organism>
<proteinExistence type="predicted"/>
<dbReference type="EMBL" id="OX451739">
    <property type="protein sequence ID" value="CAI8611235.1"/>
    <property type="molecule type" value="Genomic_DNA"/>
</dbReference>
<evidence type="ECO:0008006" key="4">
    <source>
        <dbReference type="Google" id="ProtNLM"/>
    </source>
</evidence>
<protein>
    <recommendedName>
        <fullName evidence="4">CCHC-type domain-containing protein</fullName>
    </recommendedName>
</protein>
<keyword evidence="3" id="KW-1185">Reference proteome</keyword>
<gene>
    <name evidence="2" type="ORF">VFH_IV219920</name>
</gene>
<evidence type="ECO:0000313" key="2">
    <source>
        <dbReference type="EMBL" id="CAI8611235.1"/>
    </source>
</evidence>
<accession>A0AAV1AQA0</accession>
<evidence type="ECO:0000256" key="1">
    <source>
        <dbReference type="SAM" id="MobiDB-lite"/>
    </source>
</evidence>
<feature type="compositionally biased region" description="Polar residues" evidence="1">
    <location>
        <begin position="20"/>
        <end position="39"/>
    </location>
</feature>
<sequence length="199" mass="22615">MASEHDDTDDDHPTIIPSNPAYTLNNSDNPQTSSVSKDSDTSITTYYTQFKSLFDELDELQSISDCNCGASKSLTKRDDERINTTATLAFHSSKHDKSKWCEYPKLKCDHCSKNGHVKDKCLKIVGYPEHWETRRPLRRDHNKHGCSRCSASLDKRDITEGLTLGHTLHGTHTRTPVPPLDIMYMQTIHEYLIVVNPII</sequence>
<evidence type="ECO:0000313" key="3">
    <source>
        <dbReference type="Proteomes" id="UP001157006"/>
    </source>
</evidence>
<feature type="region of interest" description="Disordered" evidence="1">
    <location>
        <begin position="1"/>
        <end position="39"/>
    </location>
</feature>